<dbReference type="OrthoDB" id="9777044at2"/>
<dbReference type="HAMAP" id="MF_00902">
    <property type="entry name" value="TatC"/>
    <property type="match status" value="1"/>
</dbReference>
<keyword evidence="5" id="KW-1003">Cell membrane</keyword>
<evidence type="ECO:0000256" key="5">
    <source>
        <dbReference type="HAMAP-Rule" id="MF_00902"/>
    </source>
</evidence>
<dbReference type="GO" id="GO:0043953">
    <property type="term" value="P:protein transport by the Tat complex"/>
    <property type="evidence" value="ECO:0007669"/>
    <property type="project" value="UniProtKB-UniRule"/>
</dbReference>
<keyword evidence="5" id="KW-0813">Transport</keyword>
<feature type="transmembrane region" description="Helical" evidence="5">
    <location>
        <begin position="183"/>
        <end position="206"/>
    </location>
</feature>
<evidence type="ECO:0000313" key="8">
    <source>
        <dbReference type="Proteomes" id="UP000187266"/>
    </source>
</evidence>
<keyword evidence="8" id="KW-1185">Reference proteome</keyword>
<feature type="transmembrane region" description="Helical" evidence="5">
    <location>
        <begin position="25"/>
        <end position="43"/>
    </location>
</feature>
<proteinExistence type="inferred from homology"/>
<feature type="transmembrane region" description="Helical" evidence="5">
    <location>
        <begin position="242"/>
        <end position="262"/>
    </location>
</feature>
<dbReference type="EMBL" id="CP019124">
    <property type="protein sequence ID" value="APX90646.1"/>
    <property type="molecule type" value="Genomic_DNA"/>
</dbReference>
<evidence type="ECO:0000256" key="6">
    <source>
        <dbReference type="SAM" id="MobiDB-lite"/>
    </source>
</evidence>
<comment type="similarity">
    <text evidence="5">Belongs to the TatC family.</text>
</comment>
<keyword evidence="3 5" id="KW-1133">Transmembrane helix</keyword>
<accession>A0A1U7DKX5</accession>
<dbReference type="GO" id="GO:0065002">
    <property type="term" value="P:intracellular protein transmembrane transport"/>
    <property type="evidence" value="ECO:0007669"/>
    <property type="project" value="TreeGrafter"/>
</dbReference>
<protein>
    <recommendedName>
        <fullName evidence="5">Sec-independent protein translocase protein TatC</fullName>
    </recommendedName>
</protein>
<dbReference type="STRING" id="1267768.BV394_13725"/>
<evidence type="ECO:0000256" key="3">
    <source>
        <dbReference type="ARBA" id="ARBA00022989"/>
    </source>
</evidence>
<evidence type="ECO:0000256" key="2">
    <source>
        <dbReference type="ARBA" id="ARBA00022692"/>
    </source>
</evidence>
<reference evidence="7 8" key="1">
    <citation type="submission" date="2017-01" db="EMBL/GenBank/DDBJ databases">
        <title>Genomic analysis of Xuhuaishuia manganoxidans DY6-4.</title>
        <authorList>
            <person name="Wang X."/>
        </authorList>
    </citation>
    <scope>NUCLEOTIDE SEQUENCE [LARGE SCALE GENOMIC DNA]</scope>
    <source>
        <strain evidence="7 8">DY6-4</strain>
    </source>
</reference>
<feature type="compositionally biased region" description="Acidic residues" evidence="6">
    <location>
        <begin position="280"/>
        <end position="289"/>
    </location>
</feature>
<dbReference type="PANTHER" id="PTHR30371">
    <property type="entry name" value="SEC-INDEPENDENT PROTEIN TRANSLOCASE PROTEIN TATC"/>
    <property type="match status" value="1"/>
</dbReference>
<dbReference type="GO" id="GO:0033281">
    <property type="term" value="C:TAT protein transport complex"/>
    <property type="evidence" value="ECO:0007669"/>
    <property type="project" value="UniProtKB-UniRule"/>
</dbReference>
<gene>
    <name evidence="5" type="primary">tatC</name>
    <name evidence="7" type="ORF">BV394_13725</name>
</gene>
<feature type="compositionally biased region" description="Acidic residues" evidence="6">
    <location>
        <begin position="316"/>
        <end position="340"/>
    </location>
</feature>
<dbReference type="AlphaFoldDB" id="A0A1U7DKX5"/>
<comment type="subunit">
    <text evidence="5">The Tat system comprises two distinct complexes: a TatABC complex, containing multiple copies of TatA, TatB and TatC subunits, and a separate TatA complex, containing only TatA subunits. Substrates initially bind to the TatABC complex, which probably triggers association of the separate TatA complex to form the active translocon.</text>
</comment>
<keyword evidence="2 5" id="KW-0812">Transmembrane</keyword>
<evidence type="ECO:0000256" key="4">
    <source>
        <dbReference type="ARBA" id="ARBA00023136"/>
    </source>
</evidence>
<evidence type="ECO:0000256" key="1">
    <source>
        <dbReference type="ARBA" id="ARBA00004141"/>
    </source>
</evidence>
<feature type="transmembrane region" description="Helical" evidence="5">
    <location>
        <begin position="115"/>
        <end position="138"/>
    </location>
</feature>
<feature type="transmembrane region" description="Helical" evidence="5">
    <location>
        <begin position="218"/>
        <end position="236"/>
    </location>
</feature>
<feature type="transmembrane region" description="Helical" evidence="5">
    <location>
        <begin position="76"/>
        <end position="95"/>
    </location>
</feature>
<dbReference type="NCBIfam" id="TIGR00945">
    <property type="entry name" value="tatC"/>
    <property type="match status" value="1"/>
</dbReference>
<dbReference type="InterPro" id="IPR002033">
    <property type="entry name" value="TatC"/>
</dbReference>
<dbReference type="PANTHER" id="PTHR30371:SF0">
    <property type="entry name" value="SEC-INDEPENDENT PROTEIN TRANSLOCASE PROTEIN TATC, CHLOROPLASTIC-RELATED"/>
    <property type="match status" value="1"/>
</dbReference>
<dbReference type="GO" id="GO:0009977">
    <property type="term" value="F:proton motive force dependent protein transmembrane transporter activity"/>
    <property type="evidence" value="ECO:0007669"/>
    <property type="project" value="TreeGrafter"/>
</dbReference>
<dbReference type="PRINTS" id="PR01840">
    <property type="entry name" value="TATCFAMILY"/>
</dbReference>
<dbReference type="Pfam" id="PF00902">
    <property type="entry name" value="TatC"/>
    <property type="match status" value="1"/>
</dbReference>
<comment type="function">
    <text evidence="5">Part of the twin-arginine translocation (Tat) system that transports large folded proteins containing a characteristic twin-arginine motif in their signal peptide across membranes. Together with TatB, TatC is part of a receptor directly interacting with Tat signal peptides.</text>
</comment>
<keyword evidence="5" id="KW-0811">Translocation</keyword>
<evidence type="ECO:0000313" key="7">
    <source>
        <dbReference type="EMBL" id="APX90646.1"/>
    </source>
</evidence>
<dbReference type="RefSeq" id="WP_076980663.1">
    <property type="nucleotide sequence ID" value="NZ_CP019124.1"/>
</dbReference>
<comment type="subcellular location">
    <subcellularLocation>
        <location evidence="5">Cell membrane</location>
        <topology evidence="5">Multi-pass membrane protein</topology>
    </subcellularLocation>
    <subcellularLocation>
        <location evidence="1">Membrane</location>
        <topology evidence="1">Multi-pass membrane protein</topology>
    </subcellularLocation>
</comment>
<dbReference type="Proteomes" id="UP000187266">
    <property type="component" value="Chromosome"/>
</dbReference>
<feature type="region of interest" description="Disordered" evidence="6">
    <location>
        <begin position="280"/>
        <end position="368"/>
    </location>
</feature>
<organism evidence="7 8">
    <name type="scientific">Brevirhabdus pacifica</name>
    <dbReference type="NCBI Taxonomy" id="1267768"/>
    <lineage>
        <taxon>Bacteria</taxon>
        <taxon>Pseudomonadati</taxon>
        <taxon>Pseudomonadota</taxon>
        <taxon>Alphaproteobacteria</taxon>
        <taxon>Rhodobacterales</taxon>
        <taxon>Paracoccaceae</taxon>
        <taxon>Brevirhabdus</taxon>
    </lineage>
</organism>
<sequence>MTQSDELDDGAMPLIEHLAELRTRLIRSVLAFIVGMVICFTVWNPIFNFLTQPICGQLAERGQDCGLILIKLQEGFFVAIQISLVGGFILSFPFIGTQLWRFVAPGLYKNERNAFLPFLLASPIMFFLGAAFAFYVVIPLAFDFFLGFQQVGMAPVPVDGEVTAVDGTLGTAGITFQGSVAEYLALTLKFIVAFGLCFQLPVLLTLMGKAGLVSSEGLGNVRKYAVVAILVLAAVVTPPDVITQVILFVVVYGLYEISIHLVRRVERKREADLRAQGLWFEDEEDEDTDAAAGTTPEASWADEEIADAERRKAAMQDEDEEYDPIFAEFDEDEEDAEDLEGLPGRDDPDDASGRKPGTSKPDADDKKD</sequence>
<keyword evidence="4 5" id="KW-0472">Membrane</keyword>
<keyword evidence="5" id="KW-0653">Protein transport</keyword>
<accession>A0A2M9DBR6</accession>
<name>A0A1U7DKX5_9RHOB</name>